<organism evidence="6 7">
    <name type="scientific">Favolaschia claudopus</name>
    <dbReference type="NCBI Taxonomy" id="2862362"/>
    <lineage>
        <taxon>Eukaryota</taxon>
        <taxon>Fungi</taxon>
        <taxon>Dikarya</taxon>
        <taxon>Basidiomycota</taxon>
        <taxon>Agaricomycotina</taxon>
        <taxon>Agaricomycetes</taxon>
        <taxon>Agaricomycetidae</taxon>
        <taxon>Agaricales</taxon>
        <taxon>Marasmiineae</taxon>
        <taxon>Mycenaceae</taxon>
        <taxon>Favolaschia</taxon>
    </lineage>
</organism>
<comment type="similarity">
    <text evidence="1">Belongs to the formin homology family. BNI1 subfamily.</text>
</comment>
<feature type="compositionally biased region" description="Basic and acidic residues" evidence="3">
    <location>
        <begin position="833"/>
        <end position="845"/>
    </location>
</feature>
<proteinExistence type="inferred from homology"/>
<feature type="compositionally biased region" description="Pro residues" evidence="3">
    <location>
        <begin position="937"/>
        <end position="947"/>
    </location>
</feature>
<dbReference type="PANTHER" id="PTHR47102">
    <property type="entry name" value="PROTEIN BNI1"/>
    <property type="match status" value="1"/>
</dbReference>
<evidence type="ECO:0000256" key="3">
    <source>
        <dbReference type="SAM" id="MobiDB-lite"/>
    </source>
</evidence>
<dbReference type="InterPro" id="IPR042201">
    <property type="entry name" value="FH2_Formin_sf"/>
</dbReference>
<dbReference type="Gene3D" id="1.25.10.10">
    <property type="entry name" value="Leucine-rich Repeat Variant"/>
    <property type="match status" value="1"/>
</dbReference>
<dbReference type="EMBL" id="JAWWNJ010000047">
    <property type="protein sequence ID" value="KAK7017567.1"/>
    <property type="molecule type" value="Genomic_DNA"/>
</dbReference>
<feature type="region of interest" description="Disordered" evidence="3">
    <location>
        <begin position="1415"/>
        <end position="1478"/>
    </location>
</feature>
<feature type="domain" description="FH2" evidence="5">
    <location>
        <begin position="966"/>
        <end position="1364"/>
    </location>
</feature>
<keyword evidence="7" id="KW-1185">Reference proteome</keyword>
<feature type="compositionally biased region" description="Acidic residues" evidence="3">
    <location>
        <begin position="1465"/>
        <end position="1478"/>
    </location>
</feature>
<gene>
    <name evidence="6" type="ORF">R3P38DRAFT_3320297</name>
</gene>
<dbReference type="GO" id="GO:0051016">
    <property type="term" value="P:barbed-end actin filament capping"/>
    <property type="evidence" value="ECO:0007669"/>
    <property type="project" value="TreeGrafter"/>
</dbReference>
<dbReference type="SUPFAM" id="SSF101447">
    <property type="entry name" value="Formin homology 2 domain (FH2 domain)"/>
    <property type="match status" value="1"/>
</dbReference>
<feature type="compositionally biased region" description="Low complexity" evidence="3">
    <location>
        <begin position="896"/>
        <end position="921"/>
    </location>
</feature>
<feature type="compositionally biased region" description="Polar residues" evidence="3">
    <location>
        <begin position="142"/>
        <end position="172"/>
    </location>
</feature>
<dbReference type="GO" id="GO:0051017">
    <property type="term" value="P:actin filament bundle assembly"/>
    <property type="evidence" value="ECO:0007669"/>
    <property type="project" value="TreeGrafter"/>
</dbReference>
<dbReference type="InterPro" id="IPR011989">
    <property type="entry name" value="ARM-like"/>
</dbReference>
<evidence type="ECO:0000256" key="1">
    <source>
        <dbReference type="ARBA" id="ARBA00037935"/>
    </source>
</evidence>
<feature type="region of interest" description="Disordered" evidence="3">
    <location>
        <begin position="790"/>
        <end position="952"/>
    </location>
</feature>
<evidence type="ECO:0000313" key="6">
    <source>
        <dbReference type="EMBL" id="KAK7017567.1"/>
    </source>
</evidence>
<dbReference type="Gene3D" id="1.10.238.150">
    <property type="entry name" value="Formin, FH3 diaphanous domain"/>
    <property type="match status" value="1"/>
</dbReference>
<dbReference type="SMART" id="SM01140">
    <property type="entry name" value="Drf_GBD"/>
    <property type="match status" value="1"/>
</dbReference>
<dbReference type="PROSITE" id="PS51232">
    <property type="entry name" value="GBD_FH3"/>
    <property type="match status" value="1"/>
</dbReference>
<feature type="coiled-coil region" evidence="2">
    <location>
        <begin position="1338"/>
        <end position="1365"/>
    </location>
</feature>
<dbReference type="GO" id="GO:0031267">
    <property type="term" value="F:small GTPase binding"/>
    <property type="evidence" value="ECO:0007669"/>
    <property type="project" value="InterPro"/>
</dbReference>
<reference evidence="6 7" key="1">
    <citation type="journal article" date="2024" name="J Genomics">
        <title>Draft genome sequencing and assembly of Favolaschia claudopus CIRM-BRFM 2984 isolated from oak limbs.</title>
        <authorList>
            <person name="Navarro D."/>
            <person name="Drula E."/>
            <person name="Chaduli D."/>
            <person name="Cazenave R."/>
            <person name="Ahrendt S."/>
            <person name="Wang J."/>
            <person name="Lipzen A."/>
            <person name="Daum C."/>
            <person name="Barry K."/>
            <person name="Grigoriev I.V."/>
            <person name="Favel A."/>
            <person name="Rosso M.N."/>
            <person name="Martin F."/>
        </authorList>
    </citation>
    <scope>NUCLEOTIDE SEQUENCE [LARGE SCALE GENOMIC DNA]</scope>
    <source>
        <strain evidence="6 7">CIRM-BRFM 2984</strain>
    </source>
</reference>
<dbReference type="InterPro" id="IPR010472">
    <property type="entry name" value="FH3_dom"/>
</dbReference>
<protein>
    <submittedName>
        <fullName evidence="6">RhoA GTPase effector DIA/Diaphanous</fullName>
    </submittedName>
</protein>
<dbReference type="GO" id="GO:0015629">
    <property type="term" value="C:actin cytoskeleton"/>
    <property type="evidence" value="ECO:0007669"/>
    <property type="project" value="UniProtKB-ARBA"/>
</dbReference>
<dbReference type="Proteomes" id="UP001362999">
    <property type="component" value="Unassembled WGS sequence"/>
</dbReference>
<dbReference type="PROSITE" id="PS51444">
    <property type="entry name" value="FH2"/>
    <property type="match status" value="1"/>
</dbReference>
<dbReference type="Pfam" id="PF06371">
    <property type="entry name" value="Drf_GBD"/>
    <property type="match status" value="1"/>
</dbReference>
<evidence type="ECO:0000259" key="5">
    <source>
        <dbReference type="PROSITE" id="PS51444"/>
    </source>
</evidence>
<dbReference type="SMART" id="SM00498">
    <property type="entry name" value="FH2"/>
    <property type="match status" value="1"/>
</dbReference>
<feature type="coiled-coil region" evidence="2">
    <location>
        <begin position="659"/>
        <end position="686"/>
    </location>
</feature>
<evidence type="ECO:0000256" key="2">
    <source>
        <dbReference type="SAM" id="Coils"/>
    </source>
</evidence>
<feature type="region of interest" description="Disordered" evidence="3">
    <location>
        <begin position="80"/>
        <end position="173"/>
    </location>
</feature>
<dbReference type="Gene3D" id="1.20.58.2220">
    <property type="entry name" value="Formin, FH2 domain"/>
    <property type="match status" value="1"/>
</dbReference>
<dbReference type="GO" id="GO:1903475">
    <property type="term" value="P:mitotic actomyosin contractile ring assembly"/>
    <property type="evidence" value="ECO:0007669"/>
    <property type="project" value="TreeGrafter"/>
</dbReference>
<evidence type="ECO:0000313" key="7">
    <source>
        <dbReference type="Proteomes" id="UP001362999"/>
    </source>
</evidence>
<feature type="compositionally biased region" description="Polar residues" evidence="3">
    <location>
        <begin position="47"/>
        <end position="57"/>
    </location>
</feature>
<dbReference type="InterPro" id="IPR010473">
    <property type="entry name" value="GTPase-bd"/>
</dbReference>
<feature type="compositionally biased region" description="Low complexity" evidence="3">
    <location>
        <begin position="80"/>
        <end position="101"/>
    </location>
</feature>
<evidence type="ECO:0000259" key="4">
    <source>
        <dbReference type="PROSITE" id="PS51232"/>
    </source>
</evidence>
<dbReference type="InterPro" id="IPR014768">
    <property type="entry name" value="GBD/FH3_dom"/>
</dbReference>
<dbReference type="Pfam" id="PF02181">
    <property type="entry name" value="FH2"/>
    <property type="match status" value="1"/>
</dbReference>
<feature type="compositionally biased region" description="Basic residues" evidence="3">
    <location>
        <begin position="1"/>
        <end position="12"/>
    </location>
</feature>
<feature type="domain" description="GBD/FH3" evidence="4">
    <location>
        <begin position="210"/>
        <end position="595"/>
    </location>
</feature>
<dbReference type="InterPro" id="IPR015425">
    <property type="entry name" value="FH2_Formin"/>
</dbReference>
<dbReference type="GO" id="GO:0032153">
    <property type="term" value="C:cell division site"/>
    <property type="evidence" value="ECO:0007669"/>
    <property type="project" value="UniProtKB-ARBA"/>
</dbReference>
<dbReference type="SUPFAM" id="SSF48371">
    <property type="entry name" value="ARM repeat"/>
    <property type="match status" value="1"/>
</dbReference>
<feature type="compositionally biased region" description="Low complexity" evidence="3">
    <location>
        <begin position="1420"/>
        <end position="1429"/>
    </location>
</feature>
<feature type="region of interest" description="Disordered" evidence="3">
    <location>
        <begin position="1"/>
        <end position="57"/>
    </location>
</feature>
<dbReference type="Pfam" id="PF06367">
    <property type="entry name" value="Drf_FH3"/>
    <property type="match status" value="1"/>
</dbReference>
<dbReference type="PANTHER" id="PTHR47102:SF2">
    <property type="entry name" value="PROTEIN BNI1"/>
    <property type="match status" value="1"/>
</dbReference>
<feature type="compositionally biased region" description="Polar residues" evidence="3">
    <location>
        <begin position="122"/>
        <end position="131"/>
    </location>
</feature>
<keyword evidence="2" id="KW-0175">Coiled coil</keyword>
<comment type="caution">
    <text evidence="6">The sequence shown here is derived from an EMBL/GenBank/DDBJ whole genome shotgun (WGS) entry which is preliminary data.</text>
</comment>
<dbReference type="InterPro" id="IPR051661">
    <property type="entry name" value="Actin_filament_regulator"/>
</dbReference>
<dbReference type="SMART" id="SM01139">
    <property type="entry name" value="Drf_FH3"/>
    <property type="match status" value="1"/>
</dbReference>
<dbReference type="GO" id="GO:0003779">
    <property type="term" value="F:actin binding"/>
    <property type="evidence" value="ECO:0007669"/>
    <property type="project" value="InterPro"/>
</dbReference>
<dbReference type="InterPro" id="IPR016024">
    <property type="entry name" value="ARM-type_fold"/>
</dbReference>
<name>A0AAW0AWY1_9AGAR</name>
<dbReference type="GO" id="GO:0043332">
    <property type="term" value="C:mating projection tip"/>
    <property type="evidence" value="ECO:0007669"/>
    <property type="project" value="TreeGrafter"/>
</dbReference>
<feature type="compositionally biased region" description="Pro residues" evidence="3">
    <location>
        <begin position="879"/>
        <end position="889"/>
    </location>
</feature>
<sequence length="1478" mass="165656">MDSIFGRKKLTKPRQTSISDLADRSVPYDRLPSPRSPNRPANFISAPITNPTLTPNGTELNKFAIQRTKAERELAYENYATASSSSSLSTADSSTLYTDSLPSPSKLPGSRRSEASFTSSSGLRSPNTMSDFGQFPPPPTPNSIMNFPASSSSATMRPVSTMTTRSTNSDGNRLSKYAPSFSSSEGPHLSAHLPHFHLHRHQNGDDFNFPRPETDEEIEALFENVKRTRDLGELPNLPIEQKWHMVYNDYHIRWKEEKAHEEQAKKQSDSGQPAPIIHESPEWFIRKFLDKTITPKQAGSLQVSLRSKELSWFRHFIAIRGTSVLAQTLNHISRKVARGYREADILLEYEVVKCLKQILNNPSATNEALTHNLIVTQMASSLNTPHLPTRKLLVDLLSFLAYWNDGEAHHLVVAALEALSSANGEGGGCYDYWFKSMELSLSGRGKMGSLVGASEEVANLVLINGVIGFVEDLDLRLHHRAQMEAAGLQRIIALCRGFGVPTIDKQLKILLAVLDEDESKLRERLDQRILRDLNNPQDVYNAIFAKTEDTKARDYFLSMMQHLLLIREEGQPMVHYYQLIDSLITDVVLDKKLAGAEQRMGHSVERIIAQFNEADRYQFRALEEEIAQGQDGLVGRLKSQLAHMDEKLSVSRETVTRLQGQLEVQKAGYEEQIAQLEAQIMEFILDASGSQMDRKTLVATPRETFQRAKTIGILEGSDRWPMNRDTEEEEEDLNAYTRQEREFTAVCNQQSIQSQDVGEWSEYLNSWMLTTPNAQEQIQQQLAAGVKVYAPRDGPLSSSRSVRSPRRTDRPDLQAPFKLSNLPTTAVHRHRARTTDDSELGRSEVTDPTSLSSRDSIEGSRPANSKHLLARGMSIPDPNSSPAPPPMPTLPEEGESAQATSSAAPPSSASASAPASTTTAPHHLAQGSNSVLHHPLHPPPPPPPPTVRNPVQCQDPRGHLCFSAPTSMRSCPRVRIFLCNGDKLPQQLAIRTVFNEEEPSKEQEMLNKLQLDGVWMEMEEDFKAKQLVINLMARQKRAELKSVLDPQTKKRVEILIQRVKKLQPEEIAWKIQQFDQELCTQSFLSELKPILPSPEQVGKLNIYRNADPEELAGLHPSDRLMVKLIQIERLGPRIEGMLYKCEFEETYTLLDEGALHRESARKLAEASQALLNAKCFKELLSLILLIGNYMNGTGVKGGAFGFRVSSINKLVDTKSVNNTTLLHFMERTVAKNFPDMEDFLEELAKPAEAYRVNLQDLRKGLGDLRDGLKRVRQELSEKYGKQMWNFVGKANTQLEDLIDNVNLADTTFTEAIKYYGEEDKTMSSSEFYAIFKTFVTSYKKCKADNQTIAEERAALEKRRQAADEKAQEDAVPNEDDDVLDTLLAKLREGETSLNGDDDTSAAADVARDMLARLQSDGFVTPASPTTAAPQRRRRRLDLTSEGEDLPSPPSEFVLSDTEFANTDEGTMDDEEMDDRPQG</sequence>
<dbReference type="GO" id="GO:0005938">
    <property type="term" value="C:cell cortex"/>
    <property type="evidence" value="ECO:0007669"/>
    <property type="project" value="UniProtKB-ARBA"/>
</dbReference>
<accession>A0AAW0AWY1</accession>